<feature type="domain" description="Response regulatory" evidence="7">
    <location>
        <begin position="3"/>
        <end position="117"/>
    </location>
</feature>
<dbReference type="GO" id="GO:0000976">
    <property type="term" value="F:transcription cis-regulatory region binding"/>
    <property type="evidence" value="ECO:0007669"/>
    <property type="project" value="TreeGrafter"/>
</dbReference>
<reference evidence="8 9" key="1">
    <citation type="journal article" date="2016" name="Antonie Van Leeuwenhoek">
        <title>Lysinibacillus endophyticus sp. nov., an indole-3-acetic acid producing endophytic bacterium isolated from corn root (Zea mays cv. Xinken-5).</title>
        <authorList>
            <person name="Yu J."/>
            <person name="Guan X."/>
            <person name="Liu C."/>
            <person name="Xiang W."/>
            <person name="Yu Z."/>
            <person name="Liu X."/>
            <person name="Wang G."/>
        </authorList>
    </citation>
    <scope>NUCLEOTIDE SEQUENCE [LARGE SCALE GENOMIC DNA]</scope>
    <source>
        <strain evidence="8 9">DSM 100506</strain>
    </source>
</reference>
<dbReference type="GO" id="GO:0032993">
    <property type="term" value="C:protein-DNA complex"/>
    <property type="evidence" value="ECO:0007669"/>
    <property type="project" value="TreeGrafter"/>
</dbReference>
<keyword evidence="2" id="KW-0902">Two-component regulatory system</keyword>
<keyword evidence="1 6" id="KW-0597">Phosphoprotein</keyword>
<dbReference type="SUPFAM" id="SSF46894">
    <property type="entry name" value="C-terminal effector domain of the bipartite response regulators"/>
    <property type="match status" value="1"/>
</dbReference>
<comment type="caution">
    <text evidence="8">The sequence shown here is derived from an EMBL/GenBank/DDBJ whole genome shotgun (WGS) entry which is preliminary data.</text>
</comment>
<name>A0A494Z634_9BACL</name>
<dbReference type="InterPro" id="IPR039420">
    <property type="entry name" value="WalR-like"/>
</dbReference>
<dbReference type="EMBL" id="RBZN01000011">
    <property type="protein sequence ID" value="RKQ17999.1"/>
    <property type="molecule type" value="Genomic_DNA"/>
</dbReference>
<evidence type="ECO:0000313" key="9">
    <source>
        <dbReference type="Proteomes" id="UP000272238"/>
    </source>
</evidence>
<sequence>MLKAVIVDDERLVSNFLKMQLEHSNLVNVVEEFIRPIDALNEIPVIKPDVAFLDIEMPGMNGIELGTKLLNKFPNLEIVYVTAYNQYAVEAFKLYAIHYILKPSDEEDVLEAIQRLIDKKSYQMMQSDNSLKIELLGHIKVFQNDKEIRLKWTTVKVEELFSLMVLHRKNGIEKWQIIEKLWPSIEMKKAEQNLYTTIYRLKKTFLESGIQLTIENIKGKYYIELSDCSIDIEEKTDWSIDQLFGDRVYKWKQELIRS</sequence>
<dbReference type="OrthoDB" id="3190595at2"/>
<dbReference type="GO" id="GO:0005829">
    <property type="term" value="C:cytosol"/>
    <property type="evidence" value="ECO:0007669"/>
    <property type="project" value="TreeGrafter"/>
</dbReference>
<evidence type="ECO:0000256" key="1">
    <source>
        <dbReference type="ARBA" id="ARBA00022553"/>
    </source>
</evidence>
<protein>
    <submittedName>
        <fullName evidence="8">Response regulator</fullName>
    </submittedName>
</protein>
<dbReference type="Proteomes" id="UP000272238">
    <property type="component" value="Unassembled WGS sequence"/>
</dbReference>
<dbReference type="GO" id="GO:0000156">
    <property type="term" value="F:phosphorelay response regulator activity"/>
    <property type="evidence" value="ECO:0007669"/>
    <property type="project" value="TreeGrafter"/>
</dbReference>
<dbReference type="SUPFAM" id="SSF52172">
    <property type="entry name" value="CheY-like"/>
    <property type="match status" value="1"/>
</dbReference>
<keyword evidence="5" id="KW-0804">Transcription</keyword>
<evidence type="ECO:0000259" key="7">
    <source>
        <dbReference type="PROSITE" id="PS50110"/>
    </source>
</evidence>
<dbReference type="Pfam" id="PF00072">
    <property type="entry name" value="Response_reg"/>
    <property type="match status" value="1"/>
</dbReference>
<dbReference type="Gene3D" id="1.10.10.10">
    <property type="entry name" value="Winged helix-like DNA-binding domain superfamily/Winged helix DNA-binding domain"/>
    <property type="match status" value="1"/>
</dbReference>
<dbReference type="PROSITE" id="PS50110">
    <property type="entry name" value="RESPONSE_REGULATORY"/>
    <property type="match status" value="1"/>
</dbReference>
<dbReference type="GO" id="GO:0006355">
    <property type="term" value="P:regulation of DNA-templated transcription"/>
    <property type="evidence" value="ECO:0007669"/>
    <property type="project" value="InterPro"/>
</dbReference>
<proteinExistence type="predicted"/>
<dbReference type="SMART" id="SM00448">
    <property type="entry name" value="REC"/>
    <property type="match status" value="1"/>
</dbReference>
<evidence type="ECO:0000256" key="2">
    <source>
        <dbReference type="ARBA" id="ARBA00023012"/>
    </source>
</evidence>
<dbReference type="InterPro" id="IPR001789">
    <property type="entry name" value="Sig_transdc_resp-reg_receiver"/>
</dbReference>
<organism evidence="8 9">
    <name type="scientific">Ureibacillus endophyticus</name>
    <dbReference type="NCBI Taxonomy" id="1978490"/>
    <lineage>
        <taxon>Bacteria</taxon>
        <taxon>Bacillati</taxon>
        <taxon>Bacillota</taxon>
        <taxon>Bacilli</taxon>
        <taxon>Bacillales</taxon>
        <taxon>Caryophanaceae</taxon>
        <taxon>Ureibacillus</taxon>
    </lineage>
</organism>
<dbReference type="RefSeq" id="WP_121213943.1">
    <property type="nucleotide sequence ID" value="NZ_RBZN01000011.1"/>
</dbReference>
<accession>A0A494Z634</accession>
<feature type="modified residue" description="4-aspartylphosphate" evidence="6">
    <location>
        <position position="54"/>
    </location>
</feature>
<evidence type="ECO:0000256" key="3">
    <source>
        <dbReference type="ARBA" id="ARBA00023015"/>
    </source>
</evidence>
<evidence type="ECO:0000313" key="8">
    <source>
        <dbReference type="EMBL" id="RKQ17999.1"/>
    </source>
</evidence>
<dbReference type="Gene3D" id="3.40.50.2300">
    <property type="match status" value="1"/>
</dbReference>
<gene>
    <name evidence="8" type="ORF">D8M03_06355</name>
</gene>
<keyword evidence="4" id="KW-0238">DNA-binding</keyword>
<evidence type="ECO:0000256" key="4">
    <source>
        <dbReference type="ARBA" id="ARBA00023125"/>
    </source>
</evidence>
<evidence type="ECO:0000256" key="5">
    <source>
        <dbReference type="ARBA" id="ARBA00023163"/>
    </source>
</evidence>
<dbReference type="InterPro" id="IPR016032">
    <property type="entry name" value="Sig_transdc_resp-reg_C-effctor"/>
</dbReference>
<keyword evidence="9" id="KW-1185">Reference proteome</keyword>
<evidence type="ECO:0000256" key="6">
    <source>
        <dbReference type="PROSITE-ProRule" id="PRU00169"/>
    </source>
</evidence>
<dbReference type="AlphaFoldDB" id="A0A494Z634"/>
<dbReference type="InterPro" id="IPR036388">
    <property type="entry name" value="WH-like_DNA-bd_sf"/>
</dbReference>
<keyword evidence="3" id="KW-0805">Transcription regulation</keyword>
<dbReference type="InterPro" id="IPR011006">
    <property type="entry name" value="CheY-like_superfamily"/>
</dbReference>
<dbReference type="PANTHER" id="PTHR48111:SF69">
    <property type="entry name" value="RESPONSE REGULATOR RECEIVER"/>
    <property type="match status" value="1"/>
</dbReference>
<dbReference type="PANTHER" id="PTHR48111">
    <property type="entry name" value="REGULATOR OF RPOS"/>
    <property type="match status" value="1"/>
</dbReference>